<dbReference type="InterPro" id="IPR018775">
    <property type="entry name" value="RlaP"/>
</dbReference>
<dbReference type="Pfam" id="PF10127">
    <property type="entry name" value="RlaP"/>
    <property type="match status" value="1"/>
</dbReference>
<evidence type="ECO:0008006" key="2">
    <source>
        <dbReference type="Google" id="ProtNLM"/>
    </source>
</evidence>
<reference evidence="1" key="1">
    <citation type="submission" date="2020-02" db="EMBL/GenBank/DDBJ databases">
        <authorList>
            <person name="Meier V. D."/>
        </authorList>
    </citation>
    <scope>NUCLEOTIDE SEQUENCE</scope>
    <source>
        <strain evidence="1">AVDCRST_MAG85</strain>
    </source>
</reference>
<proteinExistence type="predicted"/>
<dbReference type="PANTHER" id="PTHR34817">
    <property type="entry name" value="NUCLEOTIDYLTRANSFERASE"/>
    <property type="match status" value="1"/>
</dbReference>
<name>A0A6J4RZ19_9ACTN</name>
<gene>
    <name evidence="1" type="ORF">AVDCRST_MAG85-535</name>
</gene>
<dbReference type="PANTHER" id="PTHR34817:SF1">
    <property type="entry name" value="NUCLEOTIDYLTRANSFERASE"/>
    <property type="match status" value="1"/>
</dbReference>
<dbReference type="EMBL" id="CADCVT010000057">
    <property type="protein sequence ID" value="CAA9478919.1"/>
    <property type="molecule type" value="Genomic_DNA"/>
</dbReference>
<accession>A0A6J4RZ19</accession>
<organism evidence="1">
    <name type="scientific">uncultured Solirubrobacteraceae bacterium</name>
    <dbReference type="NCBI Taxonomy" id="1162706"/>
    <lineage>
        <taxon>Bacteria</taxon>
        <taxon>Bacillati</taxon>
        <taxon>Actinomycetota</taxon>
        <taxon>Thermoleophilia</taxon>
        <taxon>Solirubrobacterales</taxon>
        <taxon>Solirubrobacteraceae</taxon>
        <taxon>environmental samples</taxon>
    </lineage>
</organism>
<evidence type="ECO:0000313" key="1">
    <source>
        <dbReference type="EMBL" id="CAA9478919.1"/>
    </source>
</evidence>
<protein>
    <recommendedName>
        <fullName evidence="2">Nucleotidyltransferase</fullName>
    </recommendedName>
</protein>
<dbReference type="AlphaFoldDB" id="A0A6J4RZ19"/>
<sequence>MPLVRSKERDREVARRIAEEGTILRAVVGSQLHGLNNPGTDDRDEMAVCVEPREYVLGLREFEHYVYRTQAEGDPSGPGDLDLVVYGLRKYCRLALKGSPTVLLLLFVSDGEHVVSRTSLGERLQALAPAFVSRRTGRAFLGYLEAQRRGLLGERHATRTRERSREHGYDTKYAMHSLRIGAQGHELLTTGRITLPVPEPQRELLMRVRRGEPTLDEIVAEIDATTARLEQAVRDSDVPEDADRDAVDRFLVEAYEESWA</sequence>